<gene>
    <name evidence="2" type="ordered locus">Desdi_3206</name>
</gene>
<dbReference type="Proteomes" id="UP000010797">
    <property type="component" value="Chromosome"/>
</dbReference>
<dbReference type="eggNOG" id="COG0673">
    <property type="taxonomic scope" value="Bacteria"/>
</dbReference>
<dbReference type="InterPro" id="IPR000683">
    <property type="entry name" value="Gfo/Idh/MocA-like_OxRdtase_N"/>
</dbReference>
<dbReference type="PANTHER" id="PTHR43377:SF1">
    <property type="entry name" value="BILIVERDIN REDUCTASE A"/>
    <property type="match status" value="1"/>
</dbReference>
<dbReference type="OrthoDB" id="9815825at2"/>
<dbReference type="Gene3D" id="3.30.360.10">
    <property type="entry name" value="Dihydrodipicolinate Reductase, domain 2"/>
    <property type="match status" value="1"/>
</dbReference>
<proteinExistence type="predicted"/>
<dbReference type="KEGG" id="ddl:Desdi_3206"/>
<dbReference type="Pfam" id="PF01408">
    <property type="entry name" value="GFO_IDH_MocA"/>
    <property type="match status" value="1"/>
</dbReference>
<dbReference type="AlphaFoldDB" id="L0FC71"/>
<dbReference type="EMBL" id="CP003344">
    <property type="protein sequence ID" value="AGA70600.1"/>
    <property type="molecule type" value="Genomic_DNA"/>
</dbReference>
<evidence type="ECO:0000313" key="3">
    <source>
        <dbReference type="Proteomes" id="UP000010797"/>
    </source>
</evidence>
<protein>
    <submittedName>
        <fullName evidence="2">Putative dehydrogenase</fullName>
    </submittedName>
</protein>
<name>L0FC71_DESDL</name>
<dbReference type="HOGENOM" id="CLU_023194_10_1_9"/>
<keyword evidence="3" id="KW-1185">Reference proteome</keyword>
<dbReference type="GO" id="GO:0000166">
    <property type="term" value="F:nucleotide binding"/>
    <property type="evidence" value="ECO:0007669"/>
    <property type="project" value="InterPro"/>
</dbReference>
<dbReference type="PANTHER" id="PTHR43377">
    <property type="entry name" value="BILIVERDIN REDUCTASE A"/>
    <property type="match status" value="1"/>
</dbReference>
<dbReference type="STRING" id="871963.Desdi_3206"/>
<organism evidence="2 3">
    <name type="scientific">Desulfitobacterium dichloroeliminans (strain LMG P-21439 / DCA1)</name>
    <dbReference type="NCBI Taxonomy" id="871963"/>
    <lineage>
        <taxon>Bacteria</taxon>
        <taxon>Bacillati</taxon>
        <taxon>Bacillota</taxon>
        <taxon>Clostridia</taxon>
        <taxon>Eubacteriales</taxon>
        <taxon>Desulfitobacteriaceae</taxon>
        <taxon>Desulfitobacterium</taxon>
    </lineage>
</organism>
<dbReference type="SUPFAM" id="SSF51735">
    <property type="entry name" value="NAD(P)-binding Rossmann-fold domains"/>
    <property type="match status" value="1"/>
</dbReference>
<dbReference type="InterPro" id="IPR036291">
    <property type="entry name" value="NAD(P)-bd_dom_sf"/>
</dbReference>
<dbReference type="SUPFAM" id="SSF55347">
    <property type="entry name" value="Glyceraldehyde-3-phosphate dehydrogenase-like, C-terminal domain"/>
    <property type="match status" value="1"/>
</dbReference>
<dbReference type="RefSeq" id="WP_015263559.1">
    <property type="nucleotide sequence ID" value="NC_019903.1"/>
</dbReference>
<accession>L0FC71</accession>
<feature type="domain" description="Gfo/Idh/MocA-like oxidoreductase N-terminal" evidence="1">
    <location>
        <begin position="6"/>
        <end position="104"/>
    </location>
</feature>
<evidence type="ECO:0000313" key="2">
    <source>
        <dbReference type="EMBL" id="AGA70600.1"/>
    </source>
</evidence>
<dbReference type="InterPro" id="IPR051450">
    <property type="entry name" value="Gfo/Idh/MocA_Oxidoreductases"/>
</dbReference>
<sequence length="317" mass="36879">MKGLYKIGMVGLGSIGTRHLLNIVSILKERGISYTIDLIRSGIGTEPDSKVVQHINQVYYSYCFAPSDYDVIFVTNPTDLHYQTIQHFVEKTKHMFIEKPVFDKIDVSLETLHLKSDGVYYVACPLRYTDVIQYLKFKLNLSRVFCARVICSSYLPEWRPGQDYRKNYSAHKEQGGGVSIDLIHEWDYLCYLFGQPDEVLNIKGKYSNLEIDSDDLSLYIAQYPTMAIEVHLDYFGRQSIREVQLFTNDDTIIGDLINSEIRFLKRREIISFKEQRNDYQRKEISHFFDMMEGRVVNDNDISTALDTLKIAKEGKRK</sequence>
<reference evidence="3" key="1">
    <citation type="submission" date="2012-02" db="EMBL/GenBank/DDBJ databases">
        <title>Complete sequence of Desulfitobacterium dichloroeliminans LMG P-21439.</title>
        <authorList>
            <person name="Lucas S."/>
            <person name="Han J."/>
            <person name="Lapidus A."/>
            <person name="Cheng J.-F."/>
            <person name="Goodwin L."/>
            <person name="Pitluck S."/>
            <person name="Peters L."/>
            <person name="Ovchinnikova G."/>
            <person name="Teshima H."/>
            <person name="Detter J.C."/>
            <person name="Han C."/>
            <person name="Tapia R."/>
            <person name="Land M."/>
            <person name="Hauser L."/>
            <person name="Kyrpides N."/>
            <person name="Ivanova N."/>
            <person name="Pagani I."/>
            <person name="Kruse T."/>
            <person name="de Vos W.M."/>
            <person name="Boon N."/>
            <person name="Smidt H."/>
            <person name="Woyke T."/>
        </authorList>
    </citation>
    <scope>NUCLEOTIDE SEQUENCE [LARGE SCALE GENOMIC DNA]</scope>
    <source>
        <strain evidence="3">LMG P-21439 / DCA1</strain>
    </source>
</reference>
<dbReference type="Gene3D" id="3.40.50.720">
    <property type="entry name" value="NAD(P)-binding Rossmann-like Domain"/>
    <property type="match status" value="1"/>
</dbReference>
<evidence type="ECO:0000259" key="1">
    <source>
        <dbReference type="Pfam" id="PF01408"/>
    </source>
</evidence>